<gene>
    <name evidence="2" type="ORF">GCM10008957_12410</name>
</gene>
<dbReference type="RefSeq" id="WP_189088642.1">
    <property type="nucleotide sequence ID" value="NZ_BMQL01000004.1"/>
</dbReference>
<reference evidence="2" key="2">
    <citation type="submission" date="2020-09" db="EMBL/GenBank/DDBJ databases">
        <authorList>
            <person name="Sun Q."/>
            <person name="Ohkuma M."/>
        </authorList>
    </citation>
    <scope>NUCLEOTIDE SEQUENCE</scope>
    <source>
        <strain evidence="2">JCM 31311</strain>
    </source>
</reference>
<protein>
    <submittedName>
        <fullName evidence="2">Uncharacterized protein</fullName>
    </submittedName>
</protein>
<accession>A0A918C0Q0</accession>
<reference evidence="2" key="1">
    <citation type="journal article" date="2014" name="Int. J. Syst. Evol. Microbiol.">
        <title>Complete genome sequence of Corynebacterium casei LMG S-19264T (=DSM 44701T), isolated from a smear-ripened cheese.</title>
        <authorList>
            <consortium name="US DOE Joint Genome Institute (JGI-PGF)"/>
            <person name="Walter F."/>
            <person name="Albersmeier A."/>
            <person name="Kalinowski J."/>
            <person name="Ruckert C."/>
        </authorList>
    </citation>
    <scope>NUCLEOTIDE SEQUENCE</scope>
    <source>
        <strain evidence="2">JCM 31311</strain>
    </source>
</reference>
<keyword evidence="1" id="KW-0732">Signal</keyword>
<evidence type="ECO:0000256" key="1">
    <source>
        <dbReference type="SAM" id="SignalP"/>
    </source>
</evidence>
<keyword evidence="3" id="KW-1185">Reference proteome</keyword>
<feature type="chain" id="PRO_5036931036" evidence="1">
    <location>
        <begin position="20"/>
        <end position="229"/>
    </location>
</feature>
<evidence type="ECO:0000313" key="2">
    <source>
        <dbReference type="EMBL" id="GGR01035.1"/>
    </source>
</evidence>
<proteinExistence type="predicted"/>
<dbReference type="AlphaFoldDB" id="A0A918C0Q0"/>
<name>A0A918C0Q0_9DEIO</name>
<feature type="signal peptide" evidence="1">
    <location>
        <begin position="1"/>
        <end position="19"/>
    </location>
</feature>
<sequence>MRPILFLALSLLTAAPALAWIPKLDDTTARAVIDGAYGRQDAPPTYLNVDLSVDNGKFKSDGAVKAFDGGDACVSGWLSAPTAYDKSGSRPTSLTLSGQADQLAFQAATARDNFKSLTADDALKDAASRMPDGQIRLDLMVAGLKDQKQRSAYLVRLKGPDGKLIAPVKASYVNDWKADASGRFGGTLVYYFEPTKAGINANDKVDILIRTEASSNCAYAVNFDLGQFY</sequence>
<dbReference type="EMBL" id="BMQL01000004">
    <property type="protein sequence ID" value="GGR01035.1"/>
    <property type="molecule type" value="Genomic_DNA"/>
</dbReference>
<evidence type="ECO:0000313" key="3">
    <source>
        <dbReference type="Proteomes" id="UP000603865"/>
    </source>
</evidence>
<organism evidence="2 3">
    <name type="scientific">Deinococcus ruber</name>
    <dbReference type="NCBI Taxonomy" id="1848197"/>
    <lineage>
        <taxon>Bacteria</taxon>
        <taxon>Thermotogati</taxon>
        <taxon>Deinococcota</taxon>
        <taxon>Deinococci</taxon>
        <taxon>Deinococcales</taxon>
        <taxon>Deinococcaceae</taxon>
        <taxon>Deinococcus</taxon>
    </lineage>
</organism>
<dbReference type="Proteomes" id="UP000603865">
    <property type="component" value="Unassembled WGS sequence"/>
</dbReference>
<comment type="caution">
    <text evidence="2">The sequence shown here is derived from an EMBL/GenBank/DDBJ whole genome shotgun (WGS) entry which is preliminary data.</text>
</comment>